<dbReference type="InterPro" id="IPR001314">
    <property type="entry name" value="Peptidase_S1A"/>
</dbReference>
<evidence type="ECO:0000313" key="10">
    <source>
        <dbReference type="Proteomes" id="UP001652680"/>
    </source>
</evidence>
<dbReference type="Gene3D" id="2.40.10.10">
    <property type="entry name" value="Trypsin-like serine proteases"/>
    <property type="match status" value="2"/>
</dbReference>
<organism evidence="9 10">
    <name type="scientific">Drosophila rhopaloa</name>
    <name type="common">Fruit fly</name>
    <dbReference type="NCBI Taxonomy" id="1041015"/>
    <lineage>
        <taxon>Eukaryota</taxon>
        <taxon>Metazoa</taxon>
        <taxon>Ecdysozoa</taxon>
        <taxon>Arthropoda</taxon>
        <taxon>Hexapoda</taxon>
        <taxon>Insecta</taxon>
        <taxon>Pterygota</taxon>
        <taxon>Neoptera</taxon>
        <taxon>Endopterygota</taxon>
        <taxon>Diptera</taxon>
        <taxon>Brachycera</taxon>
        <taxon>Muscomorpha</taxon>
        <taxon>Ephydroidea</taxon>
        <taxon>Drosophilidae</taxon>
        <taxon>Drosophila</taxon>
        <taxon>Sophophora</taxon>
    </lineage>
</organism>
<dbReference type="GeneID" id="108049801"/>
<feature type="region of interest" description="Disordered" evidence="5">
    <location>
        <begin position="486"/>
        <end position="539"/>
    </location>
</feature>
<dbReference type="CDD" id="cd00190">
    <property type="entry name" value="Tryp_SPc"/>
    <property type="match status" value="2"/>
</dbReference>
<keyword evidence="2" id="KW-1015">Disulfide bond</keyword>
<feature type="compositionally biased region" description="Basic and acidic residues" evidence="5">
    <location>
        <begin position="618"/>
        <end position="627"/>
    </location>
</feature>
<feature type="compositionally biased region" description="Polar residues" evidence="5">
    <location>
        <begin position="491"/>
        <end position="500"/>
    </location>
</feature>
<feature type="signal peptide" evidence="6">
    <location>
        <begin position="1"/>
        <end position="27"/>
    </location>
</feature>
<name>A0ABM5JD71_DRORH</name>
<evidence type="ECO:0000256" key="6">
    <source>
        <dbReference type="SAM" id="SignalP"/>
    </source>
</evidence>
<dbReference type="InterPro" id="IPR033116">
    <property type="entry name" value="TRYPSIN_SER"/>
</dbReference>
<dbReference type="PROSITE" id="PS51888">
    <property type="entry name" value="CLIP"/>
    <property type="match status" value="2"/>
</dbReference>
<reference evidence="9" key="2">
    <citation type="submission" date="2025-05" db="UniProtKB">
        <authorList>
            <consortium name="EnsemblMetazoa"/>
        </authorList>
    </citation>
    <scope>IDENTIFICATION</scope>
</reference>
<evidence type="ECO:0000313" key="9">
    <source>
        <dbReference type="EnsemblMetazoa" id="XP_044316768.1"/>
    </source>
</evidence>
<dbReference type="PROSITE" id="PS50240">
    <property type="entry name" value="TRYPSIN_DOM"/>
    <property type="match status" value="2"/>
</dbReference>
<evidence type="ECO:0000259" key="7">
    <source>
        <dbReference type="PROSITE" id="PS50240"/>
    </source>
</evidence>
<sequence length="1083" mass="118258">MAVIPFGRGKMLLLATFLLTSCSSVYAAAKVGNACKVTDTLPGICRTTKDCEPLIDGYINSGVLRLNDVPSCGLGAWGEIICCPTTPCCGNGTSTSPTTRKSDPIVRVDVPRVDVPTETTDRPAVAACKKIREQRKGRSGNQLVIHIVGGLPVDPGVYPHMAAIGYITFGTEYRCGGSLIASRFVLTAAHCVNINMPAFVRLGAVNIEHPVQQYQDIPVRNVSIHPQYVGGKYNDIAILELFEDVVENDNVRPACLHTDPEDPPTQSKLFVAGWGVLNVTTRERSKILLRARLDLVGLDQCNISYAEQPGSIRVLKQGVIDSLLCAIDHKQMADACQGDSGGPLILEHNVQDGIYTIMGIISSGFGCATVTPGLYTRVTSYLDFIEEIVWPDNRLKMVSVRRYFLLGLLMLATAVQSTVGDEGDPCEVKADIPGICRASSACDNIEGYLRQGALSTNQVPSCGFGAREEIICCPIDPCCPTDRAPDVEVPATSSERNTFPQPQPHRVPEPEPEPKPLPPTTTTTTTERTKARESRLDENQNFFDFNKLLSTTTVKPQKTHESLKLPSQESIKRPTHESMKRPPQESMGRPTHESMGRPTHESMGRPTHEAMGMPNHEAMGRPTHESMKMPTQNVGAWGIAPPKTPPTQTSWMEPQWGWENREPRIVNRPLNLPHSRPPKHQNPNPNRNPNRNNNNNLIHLVNDRLREQGMQIEPAREVQVVPQLAVTPTPAPQTPAPPSATPTKVMDPFEPYRFRGEDRDKELEAQPEPEPWKEPWKEPSNDLDFAPAESRPRMTTPSTSPSRVNVPEKERPAVAACTKIRAGERPITVHILGGVPVDAGVYPHMAAIAYNTFGTVEFRCGGSLIASRFVLTAAHCVNSDSTTPSFVRLGAIAIENPAPGFQDINVADIMIHPNYSSSSKYNDIAILLLEEDAKESDIIRPACLYTDPTSPPIDSKIFVSGWGVMNVTNRAKSKILLRAGLDLVPVDKCNASFAEQPSTIRALKQGVIDSLLCAADKKQVKDACQGDSGGPLILETNEVDGVYSILGVISAGFGCATKTPGLYTRVSSFLDYIEGIVWPANRV</sequence>
<evidence type="ECO:0000256" key="4">
    <source>
        <dbReference type="RuleBase" id="RU363034"/>
    </source>
</evidence>
<dbReference type="PANTHER" id="PTHR24252:SF7">
    <property type="entry name" value="HYALIN"/>
    <property type="match status" value="1"/>
</dbReference>
<feature type="compositionally biased region" description="Basic and acidic residues" evidence="5">
    <location>
        <begin position="570"/>
        <end position="583"/>
    </location>
</feature>
<evidence type="ECO:0000256" key="3">
    <source>
        <dbReference type="ARBA" id="ARBA00024195"/>
    </source>
</evidence>
<keyword evidence="10" id="KW-1185">Reference proteome</keyword>
<keyword evidence="4" id="KW-0378">Hydrolase</keyword>
<feature type="chain" id="PRO_5045353034" description="Serine protease Hayan" evidence="6">
    <location>
        <begin position="28"/>
        <end position="1083"/>
    </location>
</feature>
<dbReference type="InterPro" id="IPR001254">
    <property type="entry name" value="Trypsin_dom"/>
</dbReference>
<dbReference type="SMART" id="SM00020">
    <property type="entry name" value="Tryp_SPc"/>
    <property type="match status" value="2"/>
</dbReference>
<feature type="compositionally biased region" description="Basic and acidic residues" evidence="5">
    <location>
        <begin position="590"/>
        <end position="608"/>
    </location>
</feature>
<dbReference type="InterPro" id="IPR043504">
    <property type="entry name" value="Peptidase_S1_PA_chymotrypsin"/>
</dbReference>
<evidence type="ECO:0008006" key="11">
    <source>
        <dbReference type="Google" id="ProtNLM"/>
    </source>
</evidence>
<feature type="region of interest" description="Disordered" evidence="5">
    <location>
        <begin position="668"/>
        <end position="696"/>
    </location>
</feature>
<dbReference type="Proteomes" id="UP001652680">
    <property type="component" value="Unassembled WGS sequence"/>
</dbReference>
<feature type="domain" description="Peptidase S1" evidence="7">
    <location>
        <begin position="147"/>
        <end position="390"/>
    </location>
</feature>
<dbReference type="Pfam" id="PF00089">
    <property type="entry name" value="Trypsin"/>
    <property type="match status" value="2"/>
</dbReference>
<keyword evidence="4" id="KW-0720">Serine protease</keyword>
<feature type="domain" description="Clip" evidence="8">
    <location>
        <begin position="34"/>
        <end position="83"/>
    </location>
</feature>
<feature type="compositionally biased region" description="Basic and acidic residues" evidence="5">
    <location>
        <begin position="759"/>
        <end position="780"/>
    </location>
</feature>
<evidence type="ECO:0000256" key="5">
    <source>
        <dbReference type="SAM" id="MobiDB-lite"/>
    </source>
</evidence>
<protein>
    <recommendedName>
        <fullName evidence="11">Serine protease Hayan</fullName>
    </recommendedName>
</protein>
<evidence type="ECO:0000256" key="2">
    <source>
        <dbReference type="ARBA" id="ARBA00023157"/>
    </source>
</evidence>
<feature type="region of interest" description="Disordered" evidence="5">
    <location>
        <begin position="728"/>
        <end position="747"/>
    </location>
</feature>
<feature type="region of interest" description="Disordered" evidence="5">
    <location>
        <begin position="553"/>
        <end position="653"/>
    </location>
</feature>
<reference evidence="10" key="1">
    <citation type="journal article" date="2021" name="Elife">
        <title>Highly contiguous assemblies of 101 drosophilid genomes.</title>
        <authorList>
            <person name="Kim B.Y."/>
            <person name="Wang J.R."/>
            <person name="Miller D.E."/>
            <person name="Barmina O."/>
            <person name="Delaney E."/>
            <person name="Thompson A."/>
            <person name="Comeault A.A."/>
            <person name="Peede D."/>
            <person name="D'Agostino E.R."/>
            <person name="Pelaez J."/>
            <person name="Aguilar J.M."/>
            <person name="Haji D."/>
            <person name="Matsunaga T."/>
            <person name="Armstrong E.E."/>
            <person name="Zych M."/>
            <person name="Ogawa Y."/>
            <person name="Stamenkovic-Radak M."/>
            <person name="Jelic M."/>
            <person name="Veselinovic M.S."/>
            <person name="Tanaskovic M."/>
            <person name="Eric P."/>
            <person name="Gao J.J."/>
            <person name="Katoh T.K."/>
            <person name="Toda M.J."/>
            <person name="Watabe H."/>
            <person name="Watada M."/>
            <person name="Davis J.S."/>
            <person name="Moyle L.C."/>
            <person name="Manoli G."/>
            <person name="Bertolini E."/>
            <person name="Kostal V."/>
            <person name="Hawley R.S."/>
            <person name="Takahashi A."/>
            <person name="Jones C.D."/>
            <person name="Price D.K."/>
            <person name="Whiteman N."/>
            <person name="Kopp A."/>
            <person name="Matute D.R."/>
            <person name="Petrov D.A."/>
        </authorList>
    </citation>
    <scope>NUCLEOTIDE SEQUENCE [LARGE SCALE GENOMIC DNA]</scope>
</reference>
<evidence type="ECO:0000256" key="1">
    <source>
        <dbReference type="ARBA" id="ARBA00022729"/>
    </source>
</evidence>
<dbReference type="InterPro" id="IPR018114">
    <property type="entry name" value="TRYPSIN_HIS"/>
</dbReference>
<dbReference type="SMART" id="SM00680">
    <property type="entry name" value="CLIP"/>
    <property type="match status" value="2"/>
</dbReference>
<dbReference type="SUPFAM" id="SSF50494">
    <property type="entry name" value="Trypsin-like serine proteases"/>
    <property type="match status" value="2"/>
</dbReference>
<dbReference type="PANTHER" id="PTHR24252">
    <property type="entry name" value="ACROSIN-RELATED"/>
    <property type="match status" value="1"/>
</dbReference>
<proteinExistence type="inferred from homology"/>
<keyword evidence="1 6" id="KW-0732">Signal</keyword>
<feature type="region of interest" description="Disordered" evidence="5">
    <location>
        <begin position="759"/>
        <end position="810"/>
    </location>
</feature>
<dbReference type="InterPro" id="IPR009003">
    <property type="entry name" value="Peptidase_S1_PA"/>
</dbReference>
<feature type="compositionally biased region" description="Basic and acidic residues" evidence="5">
    <location>
        <begin position="527"/>
        <end position="538"/>
    </location>
</feature>
<keyword evidence="4" id="KW-0645">Protease</keyword>
<dbReference type="InterPro" id="IPR022700">
    <property type="entry name" value="CLIP"/>
</dbReference>
<feature type="compositionally biased region" description="Pro residues" evidence="5">
    <location>
        <begin position="729"/>
        <end position="740"/>
    </location>
</feature>
<feature type="compositionally biased region" description="Low complexity" evidence="5">
    <location>
        <begin position="682"/>
        <end position="696"/>
    </location>
</feature>
<dbReference type="PRINTS" id="PR00722">
    <property type="entry name" value="CHYMOTRYPSIN"/>
</dbReference>
<dbReference type="EnsemblMetazoa" id="XM_044460833.1">
    <property type="protein sequence ID" value="XP_044316768.1"/>
    <property type="gene ID" value="LOC108049801"/>
</dbReference>
<feature type="compositionally biased region" description="Polar residues" evidence="5">
    <location>
        <begin position="793"/>
        <end position="803"/>
    </location>
</feature>
<accession>A0ABM5JD71</accession>
<feature type="domain" description="Peptidase S1" evidence="7">
    <location>
        <begin position="831"/>
        <end position="1078"/>
    </location>
</feature>
<dbReference type="PROSITE" id="PS00135">
    <property type="entry name" value="TRYPSIN_SER"/>
    <property type="match status" value="2"/>
</dbReference>
<feature type="domain" description="Clip" evidence="8">
    <location>
        <begin position="425"/>
        <end position="473"/>
    </location>
</feature>
<dbReference type="RefSeq" id="XP_044316768.1">
    <property type="nucleotide sequence ID" value="XM_044460833.1"/>
</dbReference>
<dbReference type="PROSITE" id="PS00134">
    <property type="entry name" value="TRYPSIN_HIS"/>
    <property type="match status" value="2"/>
</dbReference>
<evidence type="ECO:0000259" key="8">
    <source>
        <dbReference type="PROSITE" id="PS51888"/>
    </source>
</evidence>
<comment type="similarity">
    <text evidence="3">Belongs to the peptidase S1 family. CLIP subfamily.</text>
</comment>